<dbReference type="EMBL" id="JADEXP010000123">
    <property type="protein sequence ID" value="MBE9067853.1"/>
    <property type="molecule type" value="Genomic_DNA"/>
</dbReference>
<dbReference type="InterPro" id="IPR021503">
    <property type="entry name" value="DUF3110"/>
</dbReference>
<dbReference type="Pfam" id="PF11360">
    <property type="entry name" value="DUF3110"/>
    <property type="match status" value="1"/>
</dbReference>
<feature type="region of interest" description="Disordered" evidence="1">
    <location>
        <begin position="81"/>
        <end position="128"/>
    </location>
</feature>
<gene>
    <name evidence="2" type="ORF">IQ260_14455</name>
</gene>
<reference evidence="2" key="1">
    <citation type="submission" date="2020-10" db="EMBL/GenBank/DDBJ databases">
        <authorList>
            <person name="Castelo-Branco R."/>
            <person name="Eusebio N."/>
            <person name="Adriana R."/>
            <person name="Vieira A."/>
            <person name="Brugerolle De Fraissinette N."/>
            <person name="Rezende De Castro R."/>
            <person name="Schneider M.P."/>
            <person name="Vasconcelos V."/>
            <person name="Leao P.N."/>
        </authorList>
    </citation>
    <scope>NUCLEOTIDE SEQUENCE</scope>
    <source>
        <strain evidence="2">LEGE 11479</strain>
    </source>
</reference>
<dbReference type="AlphaFoldDB" id="A0A929FAB0"/>
<protein>
    <submittedName>
        <fullName evidence="2">DUF3110 domain-containing protein</fullName>
    </submittedName>
</protein>
<dbReference type="Proteomes" id="UP000615026">
    <property type="component" value="Unassembled WGS sequence"/>
</dbReference>
<keyword evidence="3" id="KW-1185">Reference proteome</keyword>
<evidence type="ECO:0000313" key="3">
    <source>
        <dbReference type="Proteomes" id="UP000615026"/>
    </source>
</evidence>
<feature type="compositionally biased region" description="Basic and acidic residues" evidence="1">
    <location>
        <begin position="96"/>
        <end position="110"/>
    </location>
</feature>
<organism evidence="2 3">
    <name type="scientific">Leptolyngbya cf. ectocarpi LEGE 11479</name>
    <dbReference type="NCBI Taxonomy" id="1828722"/>
    <lineage>
        <taxon>Bacteria</taxon>
        <taxon>Bacillati</taxon>
        <taxon>Cyanobacteriota</taxon>
        <taxon>Cyanophyceae</taxon>
        <taxon>Leptolyngbyales</taxon>
        <taxon>Leptolyngbyaceae</taxon>
        <taxon>Leptolyngbya group</taxon>
        <taxon>Leptolyngbya</taxon>
    </lineage>
</organism>
<proteinExistence type="predicted"/>
<sequence length="140" mass="15741">MRVFVVLFNARTENEGIHSLKVGDRNIVLMFEAEDDATRFGGLLEAQDFPSCSVEGFESSEIEEFCHGAGYEAKMVETGTLVMPPEQNLEATDWDPETRPDARPDTHPDTLPRPAESAESAQDMSQNELDRIRQQLEKLL</sequence>
<evidence type="ECO:0000313" key="2">
    <source>
        <dbReference type="EMBL" id="MBE9067853.1"/>
    </source>
</evidence>
<dbReference type="RefSeq" id="WP_193993811.1">
    <property type="nucleotide sequence ID" value="NZ_JADEXP010000123.1"/>
</dbReference>
<comment type="caution">
    <text evidence="2">The sequence shown here is derived from an EMBL/GenBank/DDBJ whole genome shotgun (WGS) entry which is preliminary data.</text>
</comment>
<accession>A0A929FAB0</accession>
<evidence type="ECO:0000256" key="1">
    <source>
        <dbReference type="SAM" id="MobiDB-lite"/>
    </source>
</evidence>
<name>A0A929FAB0_LEPEC</name>